<dbReference type="AlphaFoldDB" id="A0A0H2X0I9"/>
<dbReference type="SMR" id="A0A0H2X0I9"/>
<reference evidence="2 3" key="1">
    <citation type="journal article" date="2005" name="Infect. Immun.">
        <title>Comparative genomic analysis of Chlamydia trachomatis oculotropic and genitotropic strains.</title>
        <authorList>
            <person name="Carlson J.H."/>
            <person name="Porcella S.F."/>
            <person name="McClarty G."/>
            <person name="Caldwell H.D."/>
        </authorList>
    </citation>
    <scope>NUCLEOTIDE SEQUENCE [LARGE SCALE GENOMIC DNA]</scope>
    <source>
        <strain evidence="3">ATCC VR-571B / DSM 19440 / HAR-13</strain>
    </source>
</reference>
<feature type="domain" description="Biotin-protein ligase N-terminal" evidence="1">
    <location>
        <begin position="4"/>
        <end position="243"/>
    </location>
</feature>
<keyword evidence="2" id="KW-0436">Ligase</keyword>
<evidence type="ECO:0000313" key="3">
    <source>
        <dbReference type="Proteomes" id="UP000002532"/>
    </source>
</evidence>
<dbReference type="RefSeq" id="WP_010724993.1">
    <property type="nucleotide sequence ID" value="NC_007429.1"/>
</dbReference>
<dbReference type="EMBL" id="CP000051">
    <property type="protein sequence ID" value="AAX50285.1"/>
    <property type="molecule type" value="Genomic_DNA"/>
</dbReference>
<dbReference type="Pfam" id="PF09825">
    <property type="entry name" value="BPL_N"/>
    <property type="match status" value="1"/>
</dbReference>
<dbReference type="GO" id="GO:0016874">
    <property type="term" value="F:ligase activity"/>
    <property type="evidence" value="ECO:0007669"/>
    <property type="project" value="UniProtKB-KW"/>
</dbReference>
<dbReference type="PIRSF" id="PIRSF016642">
    <property type="entry name" value="UCP016642"/>
    <property type="match status" value="1"/>
</dbReference>
<evidence type="ECO:0000259" key="1">
    <source>
        <dbReference type="Pfam" id="PF09825"/>
    </source>
</evidence>
<dbReference type="CDD" id="cd03144">
    <property type="entry name" value="GATase1_ScBLP_like"/>
    <property type="match status" value="1"/>
</dbReference>
<dbReference type="InterPro" id="IPR019197">
    <property type="entry name" value="Biotin-prot_ligase_N"/>
</dbReference>
<evidence type="ECO:0000313" key="2">
    <source>
        <dbReference type="EMBL" id="AAX50285.1"/>
    </source>
</evidence>
<dbReference type="InterPro" id="IPR029062">
    <property type="entry name" value="Class_I_gatase-like"/>
</dbReference>
<name>A0A0H2X0I9_CHLTA</name>
<dbReference type="KEGG" id="cta:CTA_0037"/>
<protein>
    <submittedName>
        <fullName evidence="2">Biotin--protein ligase</fullName>
        <ecNumber evidence="2">6.3.4.-</ecNumber>
    </submittedName>
</protein>
<gene>
    <name evidence="2" type="ordered locus">CTA_0037</name>
</gene>
<organism evidence="2 3">
    <name type="scientific">Chlamydia trachomatis serovar A (strain ATCC VR-571B / DSM 19440 / HAR-13)</name>
    <dbReference type="NCBI Taxonomy" id="315277"/>
    <lineage>
        <taxon>Bacteria</taxon>
        <taxon>Pseudomonadati</taxon>
        <taxon>Chlamydiota</taxon>
        <taxon>Chlamydiia</taxon>
        <taxon>Chlamydiales</taxon>
        <taxon>Chlamydiaceae</taxon>
        <taxon>Chlamydia/Chlamydophila group</taxon>
        <taxon>Chlamydia</taxon>
    </lineage>
</organism>
<proteinExistence type="predicted"/>
<dbReference type="SUPFAM" id="SSF52317">
    <property type="entry name" value="Class I glutamine amidotransferase-like"/>
    <property type="match status" value="1"/>
</dbReference>
<dbReference type="HOGENOM" id="CLU_006150_0_0_0"/>
<sequence length="257" mass="28648">MKRILVYSDRGVSPYYLRHTVRWLKQVAAPFQMEVCRVNGRFLIHEPLWEETTQLLVIPGGADVPYHNVLHGLGTARIDNYVREGGCYLGICAGAYFGCAQFEFLEPTGSLFVAKRDLGFFPGAANGPVYESAFSYTSSSGVLAAPLVFADFPGESFSLFNGGCCFENAEHFPEICIEARYNNLLGKPAAIVSRRLDKGLVVLSGPHIEYLPEFCSLQEDNVIQAREQIAAHSSSLEEYKQFLIHRLLSNVVEHVLY</sequence>
<accession>A0A0H2X0I9</accession>
<dbReference type="InterPro" id="IPR015834">
    <property type="entry name" value="UCP016642"/>
</dbReference>
<dbReference type="Proteomes" id="UP000002532">
    <property type="component" value="Chromosome"/>
</dbReference>
<keyword evidence="3" id="KW-1185">Reference proteome</keyword>
<dbReference type="EC" id="6.3.4.-" evidence="2"/>